<sequence>MAAGTFPHPFVLHPEMAEALAYEYAIRLSKELGFHKIVLEGDCFEVIAKLQRPLLDRSSISTILLNIESMKDDFEELTFLHVPRICNTLAHLLAVISKSFPNPMV</sequence>
<protein>
    <recommendedName>
        <fullName evidence="1">RNase H type-1 domain-containing protein</fullName>
    </recommendedName>
</protein>
<dbReference type="Gene3D" id="3.30.420.10">
    <property type="entry name" value="Ribonuclease H-like superfamily/Ribonuclease H"/>
    <property type="match status" value="1"/>
</dbReference>
<name>A0A6A2XK53_HIBSY</name>
<dbReference type="InterPro" id="IPR044730">
    <property type="entry name" value="RNase_H-like_dom_plant"/>
</dbReference>
<keyword evidence="3" id="KW-1185">Reference proteome</keyword>
<dbReference type="EMBL" id="VEPZ02001741">
    <property type="protein sequence ID" value="KAE8658849.1"/>
    <property type="molecule type" value="Genomic_DNA"/>
</dbReference>
<gene>
    <name evidence="2" type="ORF">F3Y22_tig00116968pilonHSYRG00072</name>
</gene>
<comment type="caution">
    <text evidence="2">The sequence shown here is derived from an EMBL/GenBank/DDBJ whole genome shotgun (WGS) entry which is preliminary data.</text>
</comment>
<dbReference type="InterPro" id="IPR002156">
    <property type="entry name" value="RNaseH_domain"/>
</dbReference>
<reference evidence="2" key="1">
    <citation type="submission" date="2019-09" db="EMBL/GenBank/DDBJ databases">
        <title>Draft genome information of white flower Hibiscus syriacus.</title>
        <authorList>
            <person name="Kim Y.-M."/>
        </authorList>
    </citation>
    <scope>NUCLEOTIDE SEQUENCE [LARGE SCALE GENOMIC DNA]</scope>
    <source>
        <strain evidence="2">YM2019G1</strain>
    </source>
</reference>
<feature type="domain" description="RNase H type-1" evidence="1">
    <location>
        <begin position="13"/>
        <end position="94"/>
    </location>
</feature>
<dbReference type="AlphaFoldDB" id="A0A6A2XK53"/>
<dbReference type="GO" id="GO:0004523">
    <property type="term" value="F:RNA-DNA hybrid ribonuclease activity"/>
    <property type="evidence" value="ECO:0007669"/>
    <property type="project" value="InterPro"/>
</dbReference>
<evidence type="ECO:0000313" key="3">
    <source>
        <dbReference type="Proteomes" id="UP000436088"/>
    </source>
</evidence>
<organism evidence="2 3">
    <name type="scientific">Hibiscus syriacus</name>
    <name type="common">Rose of Sharon</name>
    <dbReference type="NCBI Taxonomy" id="106335"/>
    <lineage>
        <taxon>Eukaryota</taxon>
        <taxon>Viridiplantae</taxon>
        <taxon>Streptophyta</taxon>
        <taxon>Embryophyta</taxon>
        <taxon>Tracheophyta</taxon>
        <taxon>Spermatophyta</taxon>
        <taxon>Magnoliopsida</taxon>
        <taxon>eudicotyledons</taxon>
        <taxon>Gunneridae</taxon>
        <taxon>Pentapetalae</taxon>
        <taxon>rosids</taxon>
        <taxon>malvids</taxon>
        <taxon>Malvales</taxon>
        <taxon>Malvaceae</taxon>
        <taxon>Malvoideae</taxon>
        <taxon>Hibiscus</taxon>
    </lineage>
</organism>
<dbReference type="Pfam" id="PF13456">
    <property type="entry name" value="RVT_3"/>
    <property type="match status" value="1"/>
</dbReference>
<dbReference type="PANTHER" id="PTHR47074">
    <property type="entry name" value="BNAC02G40300D PROTEIN"/>
    <property type="match status" value="1"/>
</dbReference>
<dbReference type="CDD" id="cd06222">
    <property type="entry name" value="RNase_H_like"/>
    <property type="match status" value="1"/>
</dbReference>
<dbReference type="GO" id="GO:0003676">
    <property type="term" value="F:nucleic acid binding"/>
    <property type="evidence" value="ECO:0007669"/>
    <property type="project" value="InterPro"/>
</dbReference>
<accession>A0A6A2XK53</accession>
<proteinExistence type="predicted"/>
<evidence type="ECO:0000313" key="2">
    <source>
        <dbReference type="EMBL" id="KAE8658849.1"/>
    </source>
</evidence>
<dbReference type="PANTHER" id="PTHR47074:SF61">
    <property type="entry name" value="RNASE H TYPE-1 DOMAIN-CONTAINING PROTEIN"/>
    <property type="match status" value="1"/>
</dbReference>
<dbReference type="InterPro" id="IPR052929">
    <property type="entry name" value="RNase_H-like_EbsB-rel"/>
</dbReference>
<evidence type="ECO:0000259" key="1">
    <source>
        <dbReference type="Pfam" id="PF13456"/>
    </source>
</evidence>
<dbReference type="Proteomes" id="UP000436088">
    <property type="component" value="Unassembled WGS sequence"/>
</dbReference>
<dbReference type="InterPro" id="IPR036397">
    <property type="entry name" value="RNaseH_sf"/>
</dbReference>